<dbReference type="GO" id="GO:0051301">
    <property type="term" value="P:cell division"/>
    <property type="evidence" value="ECO:0007669"/>
    <property type="project" value="UniProtKB-KW"/>
</dbReference>
<dbReference type="SUPFAM" id="SSF63418">
    <property type="entry name" value="MurE/MurF N-terminal domain"/>
    <property type="match status" value="1"/>
</dbReference>
<keyword evidence="4 10" id="KW-0547">Nucleotide-binding</keyword>
<comment type="function">
    <text evidence="10 11">Involved in cell wall formation. Catalyzes the final step in the synthesis of UDP-N-acetylmuramoyl-pentapeptide, the precursor of murein.</text>
</comment>
<dbReference type="GO" id="GO:0071555">
    <property type="term" value="P:cell wall organization"/>
    <property type="evidence" value="ECO:0007669"/>
    <property type="project" value="UniProtKB-KW"/>
</dbReference>
<dbReference type="SUPFAM" id="SSF53623">
    <property type="entry name" value="MurD-like peptide ligases, catalytic domain"/>
    <property type="match status" value="1"/>
</dbReference>
<evidence type="ECO:0000259" key="13">
    <source>
        <dbReference type="Pfam" id="PF08245"/>
    </source>
</evidence>
<dbReference type="InterPro" id="IPR036615">
    <property type="entry name" value="Mur_ligase_C_dom_sf"/>
</dbReference>
<dbReference type="Gene3D" id="3.90.190.20">
    <property type="entry name" value="Mur ligase, C-terminal domain"/>
    <property type="match status" value="1"/>
</dbReference>
<dbReference type="InterPro" id="IPR051046">
    <property type="entry name" value="MurCDEF_CellWall_CoF430Synth"/>
</dbReference>
<dbReference type="Pfam" id="PF02875">
    <property type="entry name" value="Mur_ligase_C"/>
    <property type="match status" value="1"/>
</dbReference>
<reference evidence="14 15" key="1">
    <citation type="submission" date="2020-08" db="EMBL/GenBank/DDBJ databases">
        <title>Sequencing the genomes of 1000 actinobacteria strains.</title>
        <authorList>
            <person name="Klenk H.-P."/>
        </authorList>
    </citation>
    <scope>NUCLEOTIDE SEQUENCE [LARGE SCALE GENOMIC DNA]</scope>
    <source>
        <strain evidence="14 15">DSM 41654</strain>
    </source>
</reference>
<evidence type="ECO:0000256" key="3">
    <source>
        <dbReference type="ARBA" id="ARBA00022618"/>
    </source>
</evidence>
<dbReference type="InterPro" id="IPR005863">
    <property type="entry name" value="UDP-N-AcMur_synth"/>
</dbReference>
<dbReference type="UniPathway" id="UPA00219"/>
<dbReference type="GO" id="GO:0005524">
    <property type="term" value="F:ATP binding"/>
    <property type="evidence" value="ECO:0007669"/>
    <property type="project" value="UniProtKB-UniRule"/>
</dbReference>
<evidence type="ECO:0000259" key="12">
    <source>
        <dbReference type="Pfam" id="PF02875"/>
    </source>
</evidence>
<dbReference type="PANTHER" id="PTHR43024:SF1">
    <property type="entry name" value="UDP-N-ACETYLMURAMOYL-TRIPEPTIDE--D-ALANYL-D-ALANINE LIGASE"/>
    <property type="match status" value="1"/>
</dbReference>
<dbReference type="InterPro" id="IPR036565">
    <property type="entry name" value="Mur-like_cat_sf"/>
</dbReference>
<dbReference type="Proteomes" id="UP000540506">
    <property type="component" value="Unassembled WGS sequence"/>
</dbReference>
<evidence type="ECO:0000256" key="10">
    <source>
        <dbReference type="HAMAP-Rule" id="MF_02019"/>
    </source>
</evidence>
<dbReference type="GO" id="GO:0047480">
    <property type="term" value="F:UDP-N-acetylmuramoyl-tripeptide-D-alanyl-D-alanine ligase activity"/>
    <property type="evidence" value="ECO:0007669"/>
    <property type="project" value="UniProtKB-UniRule"/>
</dbReference>
<dbReference type="GO" id="GO:0009252">
    <property type="term" value="P:peptidoglycan biosynthetic process"/>
    <property type="evidence" value="ECO:0007669"/>
    <property type="project" value="UniProtKB-UniRule"/>
</dbReference>
<keyword evidence="5 10" id="KW-0067">ATP-binding</keyword>
<keyword evidence="8 10" id="KW-0131">Cell cycle</keyword>
<dbReference type="InterPro" id="IPR013221">
    <property type="entry name" value="Mur_ligase_cen"/>
</dbReference>
<feature type="binding site" evidence="10">
    <location>
        <begin position="107"/>
        <end position="113"/>
    </location>
    <ligand>
        <name>ATP</name>
        <dbReference type="ChEBI" id="CHEBI:30616"/>
    </ligand>
</feature>
<keyword evidence="9 10" id="KW-0961">Cell wall biogenesis/degradation</keyword>
<proteinExistence type="inferred from homology"/>
<dbReference type="Gene3D" id="3.40.1390.10">
    <property type="entry name" value="MurE/MurF, N-terminal domain"/>
    <property type="match status" value="1"/>
</dbReference>
<comment type="caution">
    <text evidence="14">The sequence shown here is derived from an EMBL/GenBank/DDBJ whole genome shotgun (WGS) entry which is preliminary data.</text>
</comment>
<dbReference type="HAMAP" id="MF_02019">
    <property type="entry name" value="MurF"/>
    <property type="match status" value="1"/>
</dbReference>
<keyword evidence="2 10" id="KW-0436">Ligase</keyword>
<name>A0A7W7VYY3_KITKI</name>
<dbReference type="InterPro" id="IPR035911">
    <property type="entry name" value="MurE/MurF_N"/>
</dbReference>
<evidence type="ECO:0000313" key="14">
    <source>
        <dbReference type="EMBL" id="MBB4927179.1"/>
    </source>
</evidence>
<dbReference type="SUPFAM" id="SSF53244">
    <property type="entry name" value="MurD-like peptide ligases, peptide-binding domain"/>
    <property type="match status" value="1"/>
</dbReference>
<dbReference type="PANTHER" id="PTHR43024">
    <property type="entry name" value="UDP-N-ACETYLMURAMOYL-TRIPEPTIDE--D-ALANYL-D-ALANINE LIGASE"/>
    <property type="match status" value="1"/>
</dbReference>
<keyword evidence="1 10" id="KW-0963">Cytoplasm</keyword>
<comment type="subcellular location">
    <subcellularLocation>
        <location evidence="10 11">Cytoplasm</location>
    </subcellularLocation>
</comment>
<dbReference type="InterPro" id="IPR004101">
    <property type="entry name" value="Mur_ligase_C"/>
</dbReference>
<evidence type="ECO:0000256" key="4">
    <source>
        <dbReference type="ARBA" id="ARBA00022741"/>
    </source>
</evidence>
<dbReference type="Pfam" id="PF08245">
    <property type="entry name" value="Mur_ligase_M"/>
    <property type="match status" value="1"/>
</dbReference>
<dbReference type="GO" id="GO:0008360">
    <property type="term" value="P:regulation of cell shape"/>
    <property type="evidence" value="ECO:0007669"/>
    <property type="project" value="UniProtKB-KW"/>
</dbReference>
<evidence type="ECO:0000256" key="1">
    <source>
        <dbReference type="ARBA" id="ARBA00022490"/>
    </source>
</evidence>
<sequence length="464" mass="47152">MTLQEIAEAVGGVLYDAPDPKALVDRPAVINSQLADHGSLFVALAGERTDGHRFARAAVAAGAVGVLAARPVGVPAVVVPDVITALAQLARAVFARLAAPTVVALTGSAGKTSTKDLLAQVLETMDTTLATPRSFNNEIGLPLTVLGAESDTRYLVAEMGASRAGHIAYLTGILAPTVGLVTNVGTAHIGEFGGSKEAIASAKSELIQALPADGLAVLNADDPYVMSMAAASAAPILTFGQSVGDVRAIEVGLDAAGRPSFTLTHQGAAARVELGMYGLHHVANANAAAAVALGLGAGLDQVAEALSAARQLTPGRMEVSERPDGITVVNDAFNANPDSMEVALRAVAAMADGRRRVVAVLGEMRELGDESAAHHAELGRRVAATGVTELIAVGDTEAALVHAQARAGGVDSTLVPDRQAALDLLLASLRPGDLVLLKGSHTAGLEETAHRLRDCAPTAQTVTG</sequence>
<evidence type="ECO:0000256" key="9">
    <source>
        <dbReference type="ARBA" id="ARBA00023316"/>
    </source>
</evidence>
<evidence type="ECO:0000313" key="15">
    <source>
        <dbReference type="Proteomes" id="UP000540506"/>
    </source>
</evidence>
<dbReference type="Gene3D" id="3.40.1190.10">
    <property type="entry name" value="Mur-like, catalytic domain"/>
    <property type="match status" value="1"/>
</dbReference>
<comment type="pathway">
    <text evidence="10 11">Cell wall biogenesis; peptidoglycan biosynthesis.</text>
</comment>
<evidence type="ECO:0000256" key="6">
    <source>
        <dbReference type="ARBA" id="ARBA00022960"/>
    </source>
</evidence>
<dbReference type="GO" id="GO:0005737">
    <property type="term" value="C:cytoplasm"/>
    <property type="evidence" value="ECO:0007669"/>
    <property type="project" value="UniProtKB-SubCell"/>
</dbReference>
<dbReference type="NCBIfam" id="TIGR01143">
    <property type="entry name" value="murF"/>
    <property type="match status" value="1"/>
</dbReference>
<keyword evidence="7 10" id="KW-0573">Peptidoglycan synthesis</keyword>
<feature type="domain" description="Mur ligase central" evidence="13">
    <location>
        <begin position="106"/>
        <end position="292"/>
    </location>
</feature>
<dbReference type="EC" id="6.3.2.10" evidence="10 11"/>
<comment type="similarity">
    <text evidence="10">Belongs to the MurCDEF family. MurF subfamily.</text>
</comment>
<comment type="catalytic activity">
    <reaction evidence="10 11">
        <text>D-alanyl-D-alanine + UDP-N-acetyl-alpha-D-muramoyl-L-alanyl-gamma-D-glutamyl-meso-2,6-diaminopimelate + ATP = UDP-N-acetyl-alpha-D-muramoyl-L-alanyl-gamma-D-glutamyl-meso-2,6-diaminopimeloyl-D-alanyl-D-alanine + ADP + phosphate + H(+)</text>
        <dbReference type="Rhea" id="RHEA:28374"/>
        <dbReference type="ChEBI" id="CHEBI:15378"/>
        <dbReference type="ChEBI" id="CHEBI:30616"/>
        <dbReference type="ChEBI" id="CHEBI:43474"/>
        <dbReference type="ChEBI" id="CHEBI:57822"/>
        <dbReference type="ChEBI" id="CHEBI:61386"/>
        <dbReference type="ChEBI" id="CHEBI:83905"/>
        <dbReference type="ChEBI" id="CHEBI:456216"/>
        <dbReference type="EC" id="6.3.2.10"/>
    </reaction>
</comment>
<gene>
    <name evidence="10" type="primary">murF</name>
    <name evidence="14" type="ORF">FHR34_006172</name>
</gene>
<organism evidence="14 15">
    <name type="scientific">Kitasatospora kifunensis</name>
    <name type="common">Streptomyces kifunensis</name>
    <dbReference type="NCBI Taxonomy" id="58351"/>
    <lineage>
        <taxon>Bacteria</taxon>
        <taxon>Bacillati</taxon>
        <taxon>Actinomycetota</taxon>
        <taxon>Actinomycetes</taxon>
        <taxon>Kitasatosporales</taxon>
        <taxon>Streptomycetaceae</taxon>
        <taxon>Kitasatospora</taxon>
    </lineage>
</organism>
<evidence type="ECO:0000256" key="11">
    <source>
        <dbReference type="RuleBase" id="RU004136"/>
    </source>
</evidence>
<dbReference type="EMBL" id="JACHJV010000001">
    <property type="protein sequence ID" value="MBB4927179.1"/>
    <property type="molecule type" value="Genomic_DNA"/>
</dbReference>
<dbReference type="AlphaFoldDB" id="A0A7W7VYY3"/>
<accession>A0A7W7VYY3</accession>
<keyword evidence="6 10" id="KW-0133">Cell shape</keyword>
<keyword evidence="3 10" id="KW-0132">Cell division</keyword>
<feature type="domain" description="Mur ligase C-terminal" evidence="12">
    <location>
        <begin position="315"/>
        <end position="440"/>
    </location>
</feature>
<evidence type="ECO:0000256" key="8">
    <source>
        <dbReference type="ARBA" id="ARBA00023306"/>
    </source>
</evidence>
<protein>
    <recommendedName>
        <fullName evidence="10 11">UDP-N-acetylmuramoyl-tripeptide--D-alanyl-D-alanine ligase</fullName>
        <ecNumber evidence="10 11">6.3.2.10</ecNumber>
    </recommendedName>
    <alternativeName>
        <fullName evidence="10">D-alanyl-D-alanine-adding enzyme</fullName>
    </alternativeName>
</protein>
<evidence type="ECO:0000256" key="7">
    <source>
        <dbReference type="ARBA" id="ARBA00022984"/>
    </source>
</evidence>
<evidence type="ECO:0000256" key="2">
    <source>
        <dbReference type="ARBA" id="ARBA00022598"/>
    </source>
</evidence>
<evidence type="ECO:0000256" key="5">
    <source>
        <dbReference type="ARBA" id="ARBA00022840"/>
    </source>
</evidence>
<keyword evidence="15" id="KW-1185">Reference proteome</keyword>